<feature type="region of interest" description="Disordered" evidence="1">
    <location>
        <begin position="662"/>
        <end position="710"/>
    </location>
</feature>
<feature type="compositionally biased region" description="Basic residues" evidence="1">
    <location>
        <begin position="689"/>
        <end position="702"/>
    </location>
</feature>
<name>A0A7R8ZM78_9CRUS</name>
<feature type="compositionally biased region" description="Basic and acidic residues" evidence="1">
    <location>
        <begin position="365"/>
        <end position="375"/>
    </location>
</feature>
<feature type="region of interest" description="Disordered" evidence="1">
    <location>
        <begin position="342"/>
        <end position="384"/>
    </location>
</feature>
<feature type="region of interest" description="Disordered" evidence="1">
    <location>
        <begin position="124"/>
        <end position="322"/>
    </location>
</feature>
<feature type="compositionally biased region" description="Basic and acidic residues" evidence="1">
    <location>
        <begin position="1534"/>
        <end position="1543"/>
    </location>
</feature>
<feature type="region of interest" description="Disordered" evidence="1">
    <location>
        <begin position="71"/>
        <end position="108"/>
    </location>
</feature>
<feature type="compositionally biased region" description="Low complexity" evidence="1">
    <location>
        <begin position="777"/>
        <end position="800"/>
    </location>
</feature>
<organism evidence="2">
    <name type="scientific">Cyprideis torosa</name>
    <dbReference type="NCBI Taxonomy" id="163714"/>
    <lineage>
        <taxon>Eukaryota</taxon>
        <taxon>Metazoa</taxon>
        <taxon>Ecdysozoa</taxon>
        <taxon>Arthropoda</taxon>
        <taxon>Crustacea</taxon>
        <taxon>Oligostraca</taxon>
        <taxon>Ostracoda</taxon>
        <taxon>Podocopa</taxon>
        <taxon>Podocopida</taxon>
        <taxon>Cytherocopina</taxon>
        <taxon>Cytheroidea</taxon>
        <taxon>Cytherideidae</taxon>
        <taxon>Cyprideis</taxon>
    </lineage>
</organism>
<proteinExistence type="predicted"/>
<gene>
    <name evidence="2" type="ORF">CTOB1V02_LOCUS7637</name>
</gene>
<evidence type="ECO:0000313" key="2">
    <source>
        <dbReference type="EMBL" id="CAD7229771.1"/>
    </source>
</evidence>
<feature type="compositionally biased region" description="Low complexity" evidence="1">
    <location>
        <begin position="609"/>
        <end position="625"/>
    </location>
</feature>
<feature type="region of interest" description="Disordered" evidence="1">
    <location>
        <begin position="591"/>
        <end position="646"/>
    </location>
</feature>
<feature type="compositionally biased region" description="Basic and acidic residues" evidence="1">
    <location>
        <begin position="865"/>
        <end position="875"/>
    </location>
</feature>
<feature type="compositionally biased region" description="Polar residues" evidence="1">
    <location>
        <begin position="346"/>
        <end position="359"/>
    </location>
</feature>
<feature type="compositionally biased region" description="Basic and acidic residues" evidence="1">
    <location>
        <begin position="1029"/>
        <end position="1045"/>
    </location>
</feature>
<feature type="compositionally biased region" description="Polar residues" evidence="1">
    <location>
        <begin position="1103"/>
        <end position="1128"/>
    </location>
</feature>
<feature type="compositionally biased region" description="Acidic residues" evidence="1">
    <location>
        <begin position="1523"/>
        <end position="1533"/>
    </location>
</feature>
<feature type="compositionally biased region" description="Basic and acidic residues" evidence="1">
    <location>
        <begin position="490"/>
        <end position="515"/>
    </location>
</feature>
<feature type="region of interest" description="Disordered" evidence="1">
    <location>
        <begin position="1103"/>
        <end position="1198"/>
    </location>
</feature>
<dbReference type="EMBL" id="OB662271">
    <property type="protein sequence ID" value="CAD7229771.1"/>
    <property type="molecule type" value="Genomic_DNA"/>
</dbReference>
<feature type="compositionally biased region" description="Basic and acidic residues" evidence="1">
    <location>
        <begin position="180"/>
        <end position="194"/>
    </location>
</feature>
<feature type="region of interest" description="Disordered" evidence="1">
    <location>
        <begin position="1511"/>
        <end position="1571"/>
    </location>
</feature>
<feature type="region of interest" description="Disordered" evidence="1">
    <location>
        <begin position="743"/>
        <end position="917"/>
    </location>
</feature>
<feature type="compositionally biased region" description="Acidic residues" evidence="1">
    <location>
        <begin position="248"/>
        <end position="260"/>
    </location>
</feature>
<accession>A0A7R8ZM78</accession>
<feature type="compositionally biased region" description="Polar residues" evidence="1">
    <location>
        <begin position="821"/>
        <end position="851"/>
    </location>
</feature>
<feature type="region of interest" description="Disordered" evidence="1">
    <location>
        <begin position="1246"/>
        <end position="1296"/>
    </location>
</feature>
<protein>
    <submittedName>
        <fullName evidence="2">Uncharacterized protein</fullName>
    </submittedName>
</protein>
<sequence length="1588" mass="179137">MSPEPRFSRSSRYADIDSVVITDDDDFSDNMTPEPFEEEFEDFHKKLRRPFRPHEHFHKEGYPELRLAPHGRRESEMHRSLSPVPAPIIPQRAHRSADRNYWERSSSARHRTYHYVNSKLLDIANRRHSSGPVRPKKSIMNISQFDREREPLPPKQKRRKRSVQCSRGEEGKRYKQSFAESKEKRVPVDPHPEYDPDEEWETRSEVMDAEEPEVPVKEEKTTKRSLPVSIDVRLLDTPPDSIERNDEKTEEPEVPIDDDQWVVLETASNNDSDDSSEKTNSKEEVCQEETENSALDSKTEKKPNLTVQSMNADNPPAKQHKTGEESLIVFVIQSELVPQIPELHLKSQSQPTTAPSAVKSSAPEDNDRTKSDSETIHGCSDFSADGVINPDLLSLLGSDQIILFGEPQMEEVIDGRTVSEITENTVPIPKYEDVLAKTEVEKDKEEPGPTQKSFEAGSIEEVTSPETNRSIVVETDVSAAEGKNGNNGKKGSETPDQTDHPSNLEDKAPKDEVSQKQETIISNQVIDQRDHFFEAMCMKAKSKWQESKKIKIKLTDPKPIKGKGKMRLLPTHKQILKGKEKLVRSKNTFINDDPVSLNETFEESQSKGPVLPQTSLSSSTLTKPSDGLEENKNITMEPEEQNNEIGIKSSSENVDAAEALSVQESLSGEEGGLKIDTDTEECPPSASSKVKKCKKSKKKSKDVRRNISLDGAEDLVSLVENAVRSERLSLDLPSFNWLEERIRSQTAGSKPSSSPKRKSGPKLLPSPLPPLATTICSKSPLSTSKSSPHSSTSPPAATLTADVLRICPPISPVAPNKSEKSTSGTKPQPNAENTSGTSVPGIPEQQNQAQPSPEKEVEDAVPEDLTVKKSPEKGEGITQGPEEVEPRDSEQKQLPGEQPPSTEPLWRSPQQKDPPAEQPLSLVVEDPIRLNQLQLPTDLSEQRVITSECNSKVYSEGLCLPESASSLSELRRFRPQRQSNSTAEMRDSTGEDLGTICRGVDYGNAALQQRYSENSFSPNQILKERLGHELQRTRESNPESKDFKGFSEPQSRNIPATRTYGHSDFMNLDGAPRKQTETLVPTEDFNGRNMGQTRNFNEMNVAPTENFNGRNVGPTENFNGRNMGSTEDFNGRNVRRADNFNGRYLGPTENFNGRNMAPTENFNGRNVGPTENFNGRNMAPTGNFNGRNLGPTENFNGRNLGPTENFGNVNGRNLYSGAAEYSVLRQTSGINLPCRCSYCIYPESREYEDSRTARPPQCLSRFNLPSREMTGIGRRSPDKQQQPEVPQRARSPELDTIRAYEFNSAADLLPLMQQRSENPSPPSMRSLKRDSPPTRRFRRYSPPSTRSGQTSEYSGLYCPESVQVRDSPLPFRKTHSKQDVLSRALCESEIFEDKDMVGREHMIHRRLNEFHRENQKFSPPEYNRLPQIDASRMEWPIYAGFRNQWNPRSYQGGYYDRYPKEYSHSPQRWDFGGIYKTQMPDREDQKITPSEPPEKLKRRVGVIKRNLAYPHPEAPVIDISKDDSDENQEDETKDVDRPTKPEPEFAPTAPQQQSRRRSSATDEDLPLKKRSWDSRRLCLTLPWELLVP</sequence>
<feature type="region of interest" description="Disordered" evidence="1">
    <location>
        <begin position="1029"/>
        <end position="1068"/>
    </location>
</feature>
<feature type="compositionally biased region" description="Basic and acidic residues" evidence="1">
    <location>
        <begin position="275"/>
        <end position="285"/>
    </location>
</feature>
<feature type="region of interest" description="Disordered" evidence="1">
    <location>
        <begin position="970"/>
        <end position="994"/>
    </location>
</feature>
<feature type="region of interest" description="Disordered" evidence="1">
    <location>
        <begin position="1478"/>
        <end position="1499"/>
    </location>
</feature>
<feature type="compositionally biased region" description="Polar residues" evidence="1">
    <location>
        <begin position="1342"/>
        <end position="1353"/>
    </location>
</feature>
<evidence type="ECO:0000256" key="1">
    <source>
        <dbReference type="SAM" id="MobiDB-lite"/>
    </source>
</evidence>
<feature type="region of interest" description="Disordered" evidence="1">
    <location>
        <begin position="439"/>
        <end position="516"/>
    </location>
</feature>
<feature type="compositionally biased region" description="Polar residues" evidence="1">
    <location>
        <begin position="1149"/>
        <end position="1197"/>
    </location>
</feature>
<feature type="compositionally biased region" description="Basic residues" evidence="1">
    <location>
        <begin position="126"/>
        <end position="137"/>
    </location>
</feature>
<feature type="region of interest" description="Disordered" evidence="1">
    <location>
        <begin position="1314"/>
        <end position="1355"/>
    </location>
</feature>
<reference evidence="2" key="1">
    <citation type="submission" date="2020-11" db="EMBL/GenBank/DDBJ databases">
        <authorList>
            <person name="Tran Van P."/>
        </authorList>
    </citation>
    <scope>NUCLEOTIDE SEQUENCE</scope>
</reference>